<dbReference type="GO" id="GO:0004672">
    <property type="term" value="F:protein kinase activity"/>
    <property type="evidence" value="ECO:0007669"/>
    <property type="project" value="InterPro"/>
</dbReference>
<keyword evidence="6 10" id="KW-1133">Transmembrane helix</keyword>
<dbReference type="Gramene" id="OE9A073016T1">
    <property type="protein sequence ID" value="OE9A073016C1"/>
    <property type="gene ID" value="OE9A073016"/>
</dbReference>
<feature type="domain" description="Protein kinase" evidence="12">
    <location>
        <begin position="292"/>
        <end position="553"/>
    </location>
</feature>
<dbReference type="Pfam" id="PF00069">
    <property type="entry name" value="Pkinase"/>
    <property type="match status" value="1"/>
</dbReference>
<evidence type="ECO:0000256" key="4">
    <source>
        <dbReference type="ARBA" id="ARBA00022729"/>
    </source>
</evidence>
<comment type="caution">
    <text evidence="13">The sequence shown here is derived from an EMBL/GenBank/DDBJ whole genome shotgun (WGS) entry which is preliminary data.</text>
</comment>
<keyword evidence="3 10" id="KW-0812">Transmembrane</keyword>
<evidence type="ECO:0000256" key="1">
    <source>
        <dbReference type="ARBA" id="ARBA00004370"/>
    </source>
</evidence>
<dbReference type="GO" id="GO:0005524">
    <property type="term" value="F:ATP binding"/>
    <property type="evidence" value="ECO:0007669"/>
    <property type="project" value="InterPro"/>
</dbReference>
<comment type="subcellular location">
    <subcellularLocation>
        <location evidence="1">Membrane</location>
    </subcellularLocation>
</comment>
<feature type="transmembrane region" description="Helical" evidence="10">
    <location>
        <begin position="216"/>
        <end position="237"/>
    </location>
</feature>
<dbReference type="AlphaFoldDB" id="A0A8S0QFL2"/>
<keyword evidence="8" id="KW-0325">Glycoprotein</keyword>
<dbReference type="OrthoDB" id="897375at2759"/>
<evidence type="ECO:0000313" key="14">
    <source>
        <dbReference type="Proteomes" id="UP000594638"/>
    </source>
</evidence>
<dbReference type="SUPFAM" id="SSF56112">
    <property type="entry name" value="Protein kinase-like (PK-like)"/>
    <property type="match status" value="1"/>
</dbReference>
<evidence type="ECO:0000256" key="9">
    <source>
        <dbReference type="SAM" id="MobiDB-lite"/>
    </source>
</evidence>
<evidence type="ECO:0000256" key="8">
    <source>
        <dbReference type="ARBA" id="ARBA00023180"/>
    </source>
</evidence>
<keyword evidence="4 11" id="KW-0732">Signal</keyword>
<dbReference type="InterPro" id="IPR046959">
    <property type="entry name" value="PRK1-6/SRF4-like"/>
</dbReference>
<evidence type="ECO:0000256" key="6">
    <source>
        <dbReference type="ARBA" id="ARBA00022989"/>
    </source>
</evidence>
<accession>A0A8S0QFL2</accession>
<evidence type="ECO:0000256" key="2">
    <source>
        <dbReference type="ARBA" id="ARBA00022614"/>
    </source>
</evidence>
<dbReference type="PANTHER" id="PTHR48007">
    <property type="entry name" value="LEUCINE-RICH REPEAT RECEPTOR-LIKE PROTEIN KINASE PXC1"/>
    <property type="match status" value="1"/>
</dbReference>
<organism evidence="13 14">
    <name type="scientific">Olea europaea subsp. europaea</name>
    <dbReference type="NCBI Taxonomy" id="158383"/>
    <lineage>
        <taxon>Eukaryota</taxon>
        <taxon>Viridiplantae</taxon>
        <taxon>Streptophyta</taxon>
        <taxon>Embryophyta</taxon>
        <taxon>Tracheophyta</taxon>
        <taxon>Spermatophyta</taxon>
        <taxon>Magnoliopsida</taxon>
        <taxon>eudicotyledons</taxon>
        <taxon>Gunneridae</taxon>
        <taxon>Pentapetalae</taxon>
        <taxon>asterids</taxon>
        <taxon>lamiids</taxon>
        <taxon>Lamiales</taxon>
        <taxon>Oleaceae</taxon>
        <taxon>Oleeae</taxon>
        <taxon>Olea</taxon>
    </lineage>
</organism>
<protein>
    <submittedName>
        <fullName evidence="13">Probable inactive receptor kinase At2g26730</fullName>
    </submittedName>
</protein>
<dbReference type="Gene3D" id="1.10.510.10">
    <property type="entry name" value="Transferase(Phosphotransferase) domain 1"/>
    <property type="match status" value="1"/>
</dbReference>
<keyword evidence="13" id="KW-0675">Receptor</keyword>
<dbReference type="PANTHER" id="PTHR48007:SF77">
    <property type="entry name" value="PROTEIN KINASE DOMAIN-CONTAINING PROTEIN"/>
    <property type="match status" value="1"/>
</dbReference>
<feature type="signal peptide" evidence="11">
    <location>
        <begin position="1"/>
        <end position="25"/>
    </location>
</feature>
<gene>
    <name evidence="13" type="ORF">OLEA9_A073016</name>
</gene>
<dbReference type="FunFam" id="3.80.10.10:FF:000041">
    <property type="entry name" value="LRR receptor-like serine/threonine-protein kinase ERECTA"/>
    <property type="match status" value="1"/>
</dbReference>
<evidence type="ECO:0000256" key="5">
    <source>
        <dbReference type="ARBA" id="ARBA00022737"/>
    </source>
</evidence>
<dbReference type="InterPro" id="IPR000719">
    <property type="entry name" value="Prot_kinase_dom"/>
</dbReference>
<evidence type="ECO:0000259" key="12">
    <source>
        <dbReference type="PROSITE" id="PS50011"/>
    </source>
</evidence>
<feature type="region of interest" description="Disordered" evidence="9">
    <location>
        <begin position="190"/>
        <end position="211"/>
    </location>
</feature>
<evidence type="ECO:0000256" key="10">
    <source>
        <dbReference type="SAM" id="Phobius"/>
    </source>
</evidence>
<dbReference type="InterPro" id="IPR011009">
    <property type="entry name" value="Kinase-like_dom_sf"/>
</dbReference>
<keyword evidence="2" id="KW-0433">Leucine-rich repeat</keyword>
<keyword evidence="13" id="KW-0808">Transferase</keyword>
<feature type="chain" id="PRO_5035734763" evidence="11">
    <location>
        <begin position="26"/>
        <end position="594"/>
    </location>
</feature>
<evidence type="ECO:0000256" key="3">
    <source>
        <dbReference type="ARBA" id="ARBA00022692"/>
    </source>
</evidence>
<sequence length="594" mass="66606">MDLVLHLRVLVSIASIALLGTSCNGGKLSESTTLLNFIRAVDPENVLRIERNRIMSHPCSYKWKGVKCNSGGTAVIEIRLVKLNLTGILDVESLCRLLNLEVLSLAGNSIKGTISESMSKCKSLTYLDLSRNSLSGRVPTALTKLKNLKRLDISQNQFTGRVATFGLSKWSFSCLKNALITQDSTENRKNSSAIQENFPRKALSESSPDAKSHKNWGLWISLGLGIVILLLVLLFLIPRALKRAREKAVLVNSSSKNPPIKAADEVQPQKRKSELVFFVEPEERFKLEDLLTATTGLKMEGFCSSLYIVQLKNDAIFSVKRLKKLRVSLEVFGQTMRKVGNLKHPNILPLVAYHSTDKEKLLIYKYERNESLLTLLENYIEGKRNFPWKPRVSIAAGIAEGLNFIYHRPDNDEIIPHGIIKLSNILLNDEEEPLISEYGYSRFLDPSRDCLYKSKGYIAPEKSLTEKSDVFSFGVILLELLTGNIVEKNGIDLPRWVKSKVREEWTVEVFDKEVAENEMYAIPLLNVALKCVSHHPRERPTIAEVREKIAEVMSAMEGLSPSSMDSSEFSQLDRLSIPSVTPETLSTTGSKSNK</sequence>
<evidence type="ECO:0000256" key="11">
    <source>
        <dbReference type="SAM" id="SignalP"/>
    </source>
</evidence>
<reference evidence="13 14" key="1">
    <citation type="submission" date="2019-12" db="EMBL/GenBank/DDBJ databases">
        <authorList>
            <person name="Alioto T."/>
            <person name="Alioto T."/>
            <person name="Gomez Garrido J."/>
        </authorList>
    </citation>
    <scope>NUCLEOTIDE SEQUENCE [LARGE SCALE GENOMIC DNA]</scope>
</reference>
<keyword evidence="13" id="KW-0418">Kinase</keyword>
<dbReference type="PROSITE" id="PS50011">
    <property type="entry name" value="PROTEIN_KINASE_DOM"/>
    <property type="match status" value="1"/>
</dbReference>
<dbReference type="Pfam" id="PF13855">
    <property type="entry name" value="LRR_8"/>
    <property type="match status" value="1"/>
</dbReference>
<dbReference type="InterPro" id="IPR032675">
    <property type="entry name" value="LRR_dom_sf"/>
</dbReference>
<evidence type="ECO:0000256" key="7">
    <source>
        <dbReference type="ARBA" id="ARBA00023136"/>
    </source>
</evidence>
<name>A0A8S0QFL2_OLEEU</name>
<keyword evidence="14" id="KW-1185">Reference proteome</keyword>
<keyword evidence="5" id="KW-0677">Repeat</keyword>
<proteinExistence type="predicted"/>
<dbReference type="InterPro" id="IPR001611">
    <property type="entry name" value="Leu-rich_rpt"/>
</dbReference>
<feature type="compositionally biased region" description="Basic and acidic residues" evidence="9">
    <location>
        <begin position="198"/>
        <end position="211"/>
    </location>
</feature>
<dbReference type="Proteomes" id="UP000594638">
    <property type="component" value="Unassembled WGS sequence"/>
</dbReference>
<keyword evidence="7 10" id="KW-0472">Membrane</keyword>
<feature type="compositionally biased region" description="Polar residues" evidence="9">
    <location>
        <begin position="560"/>
        <end position="570"/>
    </location>
</feature>
<feature type="region of interest" description="Disordered" evidence="9">
    <location>
        <begin position="557"/>
        <end position="594"/>
    </location>
</feature>
<feature type="compositionally biased region" description="Polar residues" evidence="9">
    <location>
        <begin position="578"/>
        <end position="594"/>
    </location>
</feature>
<dbReference type="SUPFAM" id="SSF52058">
    <property type="entry name" value="L domain-like"/>
    <property type="match status" value="1"/>
</dbReference>
<evidence type="ECO:0000313" key="13">
    <source>
        <dbReference type="EMBL" id="CAA2965601.1"/>
    </source>
</evidence>
<dbReference type="GO" id="GO:0016020">
    <property type="term" value="C:membrane"/>
    <property type="evidence" value="ECO:0007669"/>
    <property type="project" value="UniProtKB-SubCell"/>
</dbReference>
<dbReference type="EMBL" id="CACTIH010001846">
    <property type="protein sequence ID" value="CAA2965601.1"/>
    <property type="molecule type" value="Genomic_DNA"/>
</dbReference>
<dbReference type="Gene3D" id="3.30.200.20">
    <property type="entry name" value="Phosphorylase Kinase, domain 1"/>
    <property type="match status" value="1"/>
</dbReference>
<dbReference type="Gene3D" id="3.80.10.10">
    <property type="entry name" value="Ribonuclease Inhibitor"/>
    <property type="match status" value="1"/>
</dbReference>